<dbReference type="RefSeq" id="WP_354011514.1">
    <property type="nucleotide sequence ID" value="NZ_JBEWTA010000003.1"/>
</dbReference>
<dbReference type="EMBL" id="JBEWTB010000001">
    <property type="protein sequence ID" value="MET4754919.1"/>
    <property type="molecule type" value="Genomic_DNA"/>
</dbReference>
<reference evidence="2 3" key="1">
    <citation type="submission" date="2024-06" db="EMBL/GenBank/DDBJ databases">
        <title>Genomic Encyclopedia of Type Strains, Phase V (KMG-V): Genome sequencing to study the core and pangenomes of soil and plant-associated prokaryotes.</title>
        <authorList>
            <person name="Whitman W."/>
        </authorList>
    </citation>
    <scope>NUCLEOTIDE SEQUENCE [LARGE SCALE GENOMIC DNA]</scope>
    <source>
        <strain evidence="2 3">NE40</strain>
    </source>
</reference>
<keyword evidence="3" id="KW-1185">Reference proteome</keyword>
<gene>
    <name evidence="2" type="ORF">V5J35_000111</name>
</gene>
<dbReference type="InterPro" id="IPR025351">
    <property type="entry name" value="Pvc16_N"/>
</dbReference>
<protein>
    <recommendedName>
        <fullName evidence="1">Pvc16 N-terminal domain-containing protein</fullName>
    </recommendedName>
</protein>
<evidence type="ECO:0000313" key="2">
    <source>
        <dbReference type="EMBL" id="MET4754919.1"/>
    </source>
</evidence>
<accession>A0ABV2SCS2</accession>
<proteinExistence type="predicted"/>
<comment type="caution">
    <text evidence="2">The sequence shown here is derived from an EMBL/GenBank/DDBJ whole genome shotgun (WGS) entry which is preliminary data.</text>
</comment>
<name>A0ABV2SCS2_9GAMM</name>
<dbReference type="Pfam" id="PF14065">
    <property type="entry name" value="Pvc16_N"/>
    <property type="match status" value="1"/>
</dbReference>
<evidence type="ECO:0000259" key="1">
    <source>
        <dbReference type="Pfam" id="PF14065"/>
    </source>
</evidence>
<dbReference type="Proteomes" id="UP001549366">
    <property type="component" value="Unassembled WGS sequence"/>
</dbReference>
<sequence length="312" mass="35446">MSEEAVPAELYIAPFEATSRALKALIRRDALNQENHGDQIEIRFDVPDQDFINSLPEFPVVNVYLTSFSENTTRRQSEPFQLKSTDKPAGRGTIVRRPKYIDLFYMVSVWSRSQEERALTEQYLLSRLLQSLGKHEVVPEELMIAENYLYGVTMLQMLSDDDRRSQGEFWNALGSAPRPALNLQLTVPVPVHEPEDTPIVLDINRHLRDYDTLMHDETPPTPQTKALAGQVALNGLDYQNFSVQAVRTSDLSIEQRTLNPIGLYAFNVLEPGEYMIRLMNNTTGSAIQTGYATVQRNSEGEFETQEVDFSTL</sequence>
<evidence type="ECO:0000313" key="3">
    <source>
        <dbReference type="Proteomes" id="UP001549366"/>
    </source>
</evidence>
<organism evidence="2 3">
    <name type="scientific">Endozoicomonas lisbonensis</name>
    <dbReference type="NCBI Taxonomy" id="3120522"/>
    <lineage>
        <taxon>Bacteria</taxon>
        <taxon>Pseudomonadati</taxon>
        <taxon>Pseudomonadota</taxon>
        <taxon>Gammaproteobacteria</taxon>
        <taxon>Oceanospirillales</taxon>
        <taxon>Endozoicomonadaceae</taxon>
        <taxon>Endozoicomonas</taxon>
    </lineage>
</organism>
<feature type="domain" description="Pvc16 N-terminal" evidence="1">
    <location>
        <begin position="18"/>
        <end position="195"/>
    </location>
</feature>